<keyword evidence="1" id="KW-0436">Ligase</keyword>
<dbReference type="Gene3D" id="3.30.930.10">
    <property type="entry name" value="Bira Bifunctional Protein, Domain 2"/>
    <property type="match status" value="1"/>
</dbReference>
<dbReference type="InterPro" id="IPR045864">
    <property type="entry name" value="aa-tRNA-synth_II/BPL/LPL"/>
</dbReference>
<evidence type="ECO:0000256" key="1">
    <source>
        <dbReference type="ARBA" id="ARBA00022598"/>
    </source>
</evidence>
<sequence>MNWQPSASLNALRHRAEVFSHIRSYFKDQNVLEVDTPALSRSTGTDVHLSQFITQEGYALHTSPEFPMKRLLAAGSGDIYQLAHVFRQDETGQRHNPEFMMLEWYRTGWDEWELMSDVVNLIDGLTPGTNLEVIHTSYEQAFLDAKLPNPFSSSLKELQLAAARSLQSDADQWQRDDCLDALMALVVEPNLPKERLCFIHSYPQSQAALAAYGLFNDQAIARRFELYWQGMELANGYFELTDSIEQKRRFEAESVQRQQLGLAAPKIDEAFLAALEQGMPSCSGVALGVDRLLMILGQYSSISEVLPFEFGRA</sequence>
<reference evidence="6" key="1">
    <citation type="journal article" date="2019" name="Int. J. Syst. Evol. Microbiol.">
        <title>The Global Catalogue of Microorganisms (GCM) 10K type strain sequencing project: providing services to taxonomists for standard genome sequencing and annotation.</title>
        <authorList>
            <consortium name="The Broad Institute Genomics Platform"/>
            <consortium name="The Broad Institute Genome Sequencing Center for Infectious Disease"/>
            <person name="Wu L."/>
            <person name="Ma J."/>
        </authorList>
    </citation>
    <scope>NUCLEOTIDE SEQUENCE [LARGE SCALE GENOMIC DNA]</scope>
    <source>
        <strain evidence="6">CECT 8288</strain>
    </source>
</reference>
<evidence type="ECO:0000256" key="2">
    <source>
        <dbReference type="ARBA" id="ARBA00022741"/>
    </source>
</evidence>
<dbReference type="EMBL" id="JBHRYN010000008">
    <property type="protein sequence ID" value="MFC3701361.1"/>
    <property type="molecule type" value="Genomic_DNA"/>
</dbReference>
<gene>
    <name evidence="5" type="primary">epmA</name>
    <name evidence="5" type="ORF">ACFOND_06870</name>
</gene>
<evidence type="ECO:0000313" key="5">
    <source>
        <dbReference type="EMBL" id="MFC3701361.1"/>
    </source>
</evidence>
<evidence type="ECO:0000256" key="3">
    <source>
        <dbReference type="ARBA" id="ARBA00022840"/>
    </source>
</evidence>
<keyword evidence="2" id="KW-0547">Nucleotide-binding</keyword>
<comment type="caution">
    <text evidence="5">The sequence shown here is derived from an EMBL/GenBank/DDBJ whole genome shotgun (WGS) entry which is preliminary data.</text>
</comment>
<feature type="domain" description="Aminoacyl-transfer RNA synthetases class-II family profile" evidence="4">
    <location>
        <begin position="12"/>
        <end position="307"/>
    </location>
</feature>
<organism evidence="5 6">
    <name type="scientific">Reinekea marina</name>
    <dbReference type="NCBI Taxonomy" id="1310421"/>
    <lineage>
        <taxon>Bacteria</taxon>
        <taxon>Pseudomonadati</taxon>
        <taxon>Pseudomonadota</taxon>
        <taxon>Gammaproteobacteria</taxon>
        <taxon>Oceanospirillales</taxon>
        <taxon>Saccharospirillaceae</taxon>
        <taxon>Reinekea</taxon>
    </lineage>
</organism>
<dbReference type="SUPFAM" id="SSF55681">
    <property type="entry name" value="Class II aaRS and biotin synthetases"/>
    <property type="match status" value="1"/>
</dbReference>
<dbReference type="NCBIfam" id="NF006828">
    <property type="entry name" value="PRK09350.1"/>
    <property type="match status" value="1"/>
</dbReference>
<dbReference type="PROSITE" id="PS50862">
    <property type="entry name" value="AA_TRNA_LIGASE_II"/>
    <property type="match status" value="1"/>
</dbReference>
<dbReference type="PANTHER" id="PTHR42918:SF6">
    <property type="entry name" value="ELONGATION FACTOR P--(R)-BETA-LYSINE LIGASE"/>
    <property type="match status" value="1"/>
</dbReference>
<dbReference type="InterPro" id="IPR018149">
    <property type="entry name" value="Lys-tRNA-synth_II_C"/>
</dbReference>
<protein>
    <submittedName>
        <fullName evidence="5">EF-P lysine aminoacylase EpmA</fullName>
    </submittedName>
</protein>
<keyword evidence="6" id="KW-1185">Reference proteome</keyword>
<dbReference type="Proteomes" id="UP001595710">
    <property type="component" value="Unassembled WGS sequence"/>
</dbReference>
<dbReference type="PRINTS" id="PR00982">
    <property type="entry name" value="TRNASYNTHLYS"/>
</dbReference>
<dbReference type="InterPro" id="IPR004525">
    <property type="entry name" value="EpmA"/>
</dbReference>
<dbReference type="RefSeq" id="WP_377362587.1">
    <property type="nucleotide sequence ID" value="NZ_JBHRYN010000008.1"/>
</dbReference>
<dbReference type="InterPro" id="IPR006195">
    <property type="entry name" value="aa-tRNA-synth_II"/>
</dbReference>
<keyword evidence="3" id="KW-0067">ATP-binding</keyword>
<dbReference type="InterPro" id="IPR004364">
    <property type="entry name" value="Aa-tRNA-synt_II"/>
</dbReference>
<dbReference type="PANTHER" id="PTHR42918">
    <property type="entry name" value="LYSYL-TRNA SYNTHETASE"/>
    <property type="match status" value="1"/>
</dbReference>
<dbReference type="Pfam" id="PF00152">
    <property type="entry name" value="tRNA-synt_2"/>
    <property type="match status" value="1"/>
</dbReference>
<evidence type="ECO:0000313" key="6">
    <source>
        <dbReference type="Proteomes" id="UP001595710"/>
    </source>
</evidence>
<evidence type="ECO:0000259" key="4">
    <source>
        <dbReference type="PROSITE" id="PS50862"/>
    </source>
</evidence>
<dbReference type="NCBIfam" id="TIGR00462">
    <property type="entry name" value="genX"/>
    <property type="match status" value="1"/>
</dbReference>
<name>A0ABV7WQ78_9GAMM</name>
<proteinExistence type="predicted"/>
<accession>A0ABV7WQ78</accession>